<dbReference type="InterPro" id="IPR052155">
    <property type="entry name" value="Biofilm_reg_signaling"/>
</dbReference>
<feature type="domain" description="GGDEF" evidence="1">
    <location>
        <begin position="342"/>
        <end position="474"/>
    </location>
</feature>
<dbReference type="PANTHER" id="PTHR44757:SF2">
    <property type="entry name" value="BIOFILM ARCHITECTURE MAINTENANCE PROTEIN MBAA"/>
    <property type="match status" value="1"/>
</dbReference>
<dbReference type="InterPro" id="IPR000014">
    <property type="entry name" value="PAS"/>
</dbReference>
<name>A0A506U9Y2_9HYPH</name>
<dbReference type="RefSeq" id="WP_141149376.1">
    <property type="nucleotide sequence ID" value="NZ_VHLG01000007.1"/>
</dbReference>
<dbReference type="InterPro" id="IPR035965">
    <property type="entry name" value="PAS-like_dom_sf"/>
</dbReference>
<dbReference type="PROSITE" id="PS50887">
    <property type="entry name" value="GGDEF"/>
    <property type="match status" value="1"/>
</dbReference>
<dbReference type="InterPro" id="IPR029787">
    <property type="entry name" value="Nucleotide_cyclase"/>
</dbReference>
<dbReference type="SMART" id="SM00267">
    <property type="entry name" value="GGDEF"/>
    <property type="match status" value="1"/>
</dbReference>
<proteinExistence type="predicted"/>
<reference evidence="2 3" key="1">
    <citation type="submission" date="2019-06" db="EMBL/GenBank/DDBJ databases">
        <authorList>
            <person name="Li M."/>
        </authorList>
    </citation>
    <scope>NUCLEOTIDE SEQUENCE [LARGE SCALE GENOMIC DNA]</scope>
    <source>
        <strain evidence="2 3">BGMRC2036</strain>
    </source>
</reference>
<dbReference type="PANTHER" id="PTHR44757">
    <property type="entry name" value="DIGUANYLATE CYCLASE DGCP"/>
    <property type="match status" value="1"/>
</dbReference>
<dbReference type="EMBL" id="VHLG01000007">
    <property type="protein sequence ID" value="TPW30166.1"/>
    <property type="molecule type" value="Genomic_DNA"/>
</dbReference>
<evidence type="ECO:0000259" key="1">
    <source>
        <dbReference type="PROSITE" id="PS50887"/>
    </source>
</evidence>
<dbReference type="Pfam" id="PF00990">
    <property type="entry name" value="GGDEF"/>
    <property type="match status" value="1"/>
</dbReference>
<dbReference type="Gene3D" id="3.30.450.20">
    <property type="entry name" value="PAS domain"/>
    <property type="match status" value="2"/>
</dbReference>
<dbReference type="Gene3D" id="3.30.70.270">
    <property type="match status" value="1"/>
</dbReference>
<evidence type="ECO:0000313" key="2">
    <source>
        <dbReference type="EMBL" id="TPW30166.1"/>
    </source>
</evidence>
<dbReference type="CDD" id="cd01949">
    <property type="entry name" value="GGDEF"/>
    <property type="match status" value="1"/>
</dbReference>
<dbReference type="Pfam" id="PF13426">
    <property type="entry name" value="PAS_9"/>
    <property type="match status" value="2"/>
</dbReference>
<evidence type="ECO:0000313" key="3">
    <source>
        <dbReference type="Proteomes" id="UP000318801"/>
    </source>
</evidence>
<dbReference type="InterPro" id="IPR001610">
    <property type="entry name" value="PAC"/>
</dbReference>
<protein>
    <submittedName>
        <fullName evidence="2">Sensor domain-containing diguanylate cyclase</fullName>
    </submittedName>
</protein>
<dbReference type="InterPro" id="IPR043128">
    <property type="entry name" value="Rev_trsase/Diguanyl_cyclase"/>
</dbReference>
<dbReference type="SMART" id="SM00086">
    <property type="entry name" value="PAC"/>
    <property type="match status" value="2"/>
</dbReference>
<dbReference type="NCBIfam" id="TIGR00254">
    <property type="entry name" value="GGDEF"/>
    <property type="match status" value="1"/>
</dbReference>
<organism evidence="2 3">
    <name type="scientific">Martelella alba</name>
    <dbReference type="NCBI Taxonomy" id="2590451"/>
    <lineage>
        <taxon>Bacteria</taxon>
        <taxon>Pseudomonadati</taxon>
        <taxon>Pseudomonadota</taxon>
        <taxon>Alphaproteobacteria</taxon>
        <taxon>Hyphomicrobiales</taxon>
        <taxon>Aurantimonadaceae</taxon>
        <taxon>Martelella</taxon>
    </lineage>
</organism>
<keyword evidence="3" id="KW-1185">Reference proteome</keyword>
<gene>
    <name evidence="2" type="ORF">FJU08_11995</name>
</gene>
<dbReference type="OrthoDB" id="9789238at2"/>
<dbReference type="CDD" id="cd00130">
    <property type="entry name" value="PAS"/>
    <property type="match status" value="1"/>
</dbReference>
<dbReference type="SUPFAM" id="SSF55785">
    <property type="entry name" value="PYP-like sensor domain (PAS domain)"/>
    <property type="match status" value="2"/>
</dbReference>
<dbReference type="AlphaFoldDB" id="A0A506U9Y2"/>
<dbReference type="Proteomes" id="UP000318801">
    <property type="component" value="Unassembled WGS sequence"/>
</dbReference>
<dbReference type="SUPFAM" id="SSF55073">
    <property type="entry name" value="Nucleotide cyclase"/>
    <property type="match status" value="1"/>
</dbReference>
<dbReference type="InterPro" id="IPR000160">
    <property type="entry name" value="GGDEF_dom"/>
</dbReference>
<sequence>MFELAPIAMWLEDFSGVKALFDGWRREGVSDIRAFLTQNPALVTECARAIKVLRINARTLELFEARDFDHLVTNLETMFAGDMMETHLNELVQLFEGKTSFSSDTVNYTLTGRRLDIRLHGTVLPGSKDNLERILVTTEDVTERENARRAEQNQVFYSKGLFEHSPVSLWVEDFSRIRQMMEDLRRRGISDLRVFTDVHPEFVRQCMSEIRVIDVNQATLELFNAPDRQSLLQNQHIIFRDDMHEPFREQLIDLWEGRLMHVREVMNYALDGTERYVLLQFSVFPGREHDWSLVLVSLTDITARKKAEAYLEYLGKHDVLTKLYNRAFYTDEINRLNRKAFRPVAILIIDLNGLKDTNDTLGHDVGDNLLRRLGEVLNEAVSLPNYAARIGGDEFAVLMPGAQLEEASLMAEDIGRLLHVNNQYYSQHPLSISLGIAVCVEGEPMEVAIRRADREMYREKRAFYAAATNTLSQR</sequence>
<accession>A0A506U9Y2</accession>
<comment type="caution">
    <text evidence="2">The sequence shown here is derived from an EMBL/GenBank/DDBJ whole genome shotgun (WGS) entry which is preliminary data.</text>
</comment>